<dbReference type="GO" id="GO:0006412">
    <property type="term" value="P:translation"/>
    <property type="evidence" value="ECO:0007669"/>
    <property type="project" value="UniProtKB-UniRule"/>
</dbReference>
<evidence type="ECO:0000313" key="8">
    <source>
        <dbReference type="Proteomes" id="UP000033848"/>
    </source>
</evidence>
<evidence type="ECO:0000256" key="5">
    <source>
        <dbReference type="HAMAP-Rule" id="MF_01328"/>
    </source>
</evidence>
<evidence type="ECO:0000256" key="3">
    <source>
        <dbReference type="ARBA" id="ARBA00023274"/>
    </source>
</evidence>
<organism evidence="7 8">
    <name type="scientific">candidate division WWE3 bacterium GW2011_GWB1_42_6</name>
    <dbReference type="NCBI Taxonomy" id="1619115"/>
    <lineage>
        <taxon>Bacteria</taxon>
        <taxon>Katanobacteria</taxon>
    </lineage>
</organism>
<dbReference type="NCBIfam" id="TIGR03953">
    <property type="entry name" value="rplD_bact"/>
    <property type="match status" value="1"/>
</dbReference>
<dbReference type="Proteomes" id="UP000033848">
    <property type="component" value="Unassembled WGS sequence"/>
</dbReference>
<reference evidence="7 8" key="1">
    <citation type="journal article" date="2015" name="Nature">
        <title>rRNA introns, odd ribosomes, and small enigmatic genomes across a large radiation of phyla.</title>
        <authorList>
            <person name="Brown C.T."/>
            <person name="Hug L.A."/>
            <person name="Thomas B.C."/>
            <person name="Sharon I."/>
            <person name="Castelle C.J."/>
            <person name="Singh A."/>
            <person name="Wilkins M.J."/>
            <person name="Williams K.H."/>
            <person name="Banfield J.F."/>
        </authorList>
    </citation>
    <scope>NUCLEOTIDE SEQUENCE [LARGE SCALE GENOMIC DNA]</scope>
</reference>
<dbReference type="PATRIC" id="fig|1619115.3.peg.6"/>
<dbReference type="InterPro" id="IPR002136">
    <property type="entry name" value="Ribosomal_uL4"/>
</dbReference>
<keyword evidence="2 5" id="KW-0689">Ribosomal protein</keyword>
<dbReference type="HAMAP" id="MF_01328_B">
    <property type="entry name" value="Ribosomal_uL4_B"/>
    <property type="match status" value="1"/>
</dbReference>
<evidence type="ECO:0000256" key="1">
    <source>
        <dbReference type="ARBA" id="ARBA00010528"/>
    </source>
</evidence>
<dbReference type="GO" id="GO:1990904">
    <property type="term" value="C:ribonucleoprotein complex"/>
    <property type="evidence" value="ECO:0007669"/>
    <property type="project" value="UniProtKB-KW"/>
</dbReference>
<dbReference type="SUPFAM" id="SSF52166">
    <property type="entry name" value="Ribosomal protein L4"/>
    <property type="match status" value="1"/>
</dbReference>
<dbReference type="GO" id="GO:0019843">
    <property type="term" value="F:rRNA binding"/>
    <property type="evidence" value="ECO:0007669"/>
    <property type="project" value="UniProtKB-UniRule"/>
</dbReference>
<name>A0A0G1B1S2_UNCKA</name>
<evidence type="ECO:0000256" key="6">
    <source>
        <dbReference type="SAM" id="MobiDB-lite"/>
    </source>
</evidence>
<sequence>MKKQVLDKKGNKVEEITLHDEVFKAEPNNNVLVQYIRVYTTNQRTGTSKVKNKAEVAGGGAKPWRQKGTGRARAGSSRSPIWVHGGVTHGPLPKDWTLKLPKKMKKLAMRSALSLKEAADSLFVVNDFGVDKISTSAMSTAVKTLGLKGSVLYVWNKKDEKVMKSISNLTNIRAAYAGSLNPYDLISAKTVLFEKDAILDINERFKK</sequence>
<comment type="subunit">
    <text evidence="5">Part of the 50S ribosomal subunit.</text>
</comment>
<dbReference type="AlphaFoldDB" id="A0A0G1B1S2"/>
<gene>
    <name evidence="5" type="primary">rplD</name>
    <name evidence="7" type="ORF">UV35_C0001G0005</name>
</gene>
<evidence type="ECO:0000313" key="7">
    <source>
        <dbReference type="EMBL" id="KKS67237.1"/>
    </source>
</evidence>
<dbReference type="Pfam" id="PF00573">
    <property type="entry name" value="Ribosomal_L4"/>
    <property type="match status" value="1"/>
</dbReference>
<dbReference type="InterPro" id="IPR023574">
    <property type="entry name" value="Ribosomal_uL4_dom_sf"/>
</dbReference>
<keyword evidence="5" id="KW-0699">rRNA-binding</keyword>
<protein>
    <recommendedName>
        <fullName evidence="4 5">Large ribosomal subunit protein uL4</fullName>
    </recommendedName>
</protein>
<comment type="function">
    <text evidence="5">One of the primary rRNA binding proteins, this protein initially binds near the 5'-end of the 23S rRNA. It is important during the early stages of 50S assembly. It makes multiple contacts with different domains of the 23S rRNA in the assembled 50S subunit and ribosome.</text>
</comment>
<keyword evidence="3 5" id="KW-0687">Ribonucleoprotein</keyword>
<dbReference type="GO" id="GO:0005840">
    <property type="term" value="C:ribosome"/>
    <property type="evidence" value="ECO:0007669"/>
    <property type="project" value="UniProtKB-KW"/>
</dbReference>
<dbReference type="InterPro" id="IPR013005">
    <property type="entry name" value="Ribosomal_uL4-like"/>
</dbReference>
<feature type="region of interest" description="Disordered" evidence="6">
    <location>
        <begin position="56"/>
        <end position="84"/>
    </location>
</feature>
<dbReference type="PANTHER" id="PTHR10746:SF6">
    <property type="entry name" value="LARGE RIBOSOMAL SUBUNIT PROTEIN UL4M"/>
    <property type="match status" value="1"/>
</dbReference>
<keyword evidence="5" id="KW-0694">RNA-binding</keyword>
<evidence type="ECO:0000256" key="4">
    <source>
        <dbReference type="ARBA" id="ARBA00035244"/>
    </source>
</evidence>
<accession>A0A0G1B1S2</accession>
<dbReference type="Gene3D" id="3.40.1370.10">
    <property type="match status" value="1"/>
</dbReference>
<comment type="function">
    <text evidence="5">Forms part of the polypeptide exit tunnel.</text>
</comment>
<comment type="similarity">
    <text evidence="1 5">Belongs to the universal ribosomal protein uL4 family.</text>
</comment>
<dbReference type="GO" id="GO:0003735">
    <property type="term" value="F:structural constituent of ribosome"/>
    <property type="evidence" value="ECO:0007669"/>
    <property type="project" value="InterPro"/>
</dbReference>
<dbReference type="EMBL" id="LCED01000001">
    <property type="protein sequence ID" value="KKS67237.1"/>
    <property type="molecule type" value="Genomic_DNA"/>
</dbReference>
<dbReference type="PANTHER" id="PTHR10746">
    <property type="entry name" value="50S RIBOSOMAL PROTEIN L4"/>
    <property type="match status" value="1"/>
</dbReference>
<proteinExistence type="inferred from homology"/>
<evidence type="ECO:0000256" key="2">
    <source>
        <dbReference type="ARBA" id="ARBA00022980"/>
    </source>
</evidence>
<comment type="caution">
    <text evidence="7">The sequence shown here is derived from an EMBL/GenBank/DDBJ whole genome shotgun (WGS) entry which is preliminary data.</text>
</comment>